<dbReference type="PANTHER" id="PTHR43464">
    <property type="entry name" value="METHYLTRANSFERASE"/>
    <property type="match status" value="1"/>
</dbReference>
<evidence type="ECO:0000259" key="4">
    <source>
        <dbReference type="Pfam" id="PF13649"/>
    </source>
</evidence>
<evidence type="ECO:0000313" key="5">
    <source>
        <dbReference type="EMBL" id="RZS61782.1"/>
    </source>
</evidence>
<evidence type="ECO:0000313" key="6">
    <source>
        <dbReference type="Proteomes" id="UP000293852"/>
    </source>
</evidence>
<keyword evidence="6" id="KW-1185">Reference proteome</keyword>
<comment type="caution">
    <text evidence="5">The sequence shown here is derived from an EMBL/GenBank/DDBJ whole genome shotgun (WGS) entry which is preliminary data.</text>
</comment>
<evidence type="ECO:0000256" key="1">
    <source>
        <dbReference type="ARBA" id="ARBA00022603"/>
    </source>
</evidence>
<dbReference type="Pfam" id="PF13649">
    <property type="entry name" value="Methyltransf_25"/>
    <property type="match status" value="1"/>
</dbReference>
<dbReference type="RefSeq" id="WP_130414728.1">
    <property type="nucleotide sequence ID" value="NZ_SGWX01000001.1"/>
</dbReference>
<dbReference type="Proteomes" id="UP000293852">
    <property type="component" value="Unassembled WGS sequence"/>
</dbReference>
<accession>A0A4Q7M565</accession>
<keyword evidence="1 5" id="KW-0489">Methyltransferase</keyword>
<gene>
    <name evidence="5" type="ORF">EV386_2093</name>
</gene>
<keyword evidence="3" id="KW-0949">S-adenosyl-L-methionine</keyword>
<dbReference type="AlphaFoldDB" id="A0A4Q7M565"/>
<sequence length="243" mass="26264">MTALGDDERAAWYDVENVWGPDDDFFLALANERPERRVLDLGCGTGRLTLALARAGHLVTGVDPDRAALALARTKPGADDVIWVEGTSSALDDAEFDVALMTGHVVQAITDPRDWAETLTDLRRVLAPGGVLAFDTRDPAARAWERWTPAGSREAVTLADGTQAVGWYDVTHVGSDGVVTFDDHRVLADGSETVDEWRLAFRDEGRLRADLAGAGFAEVTVAGGWRREPVGEGLGELVVVAWR</sequence>
<feature type="domain" description="Methyltransferase" evidence="4">
    <location>
        <begin position="38"/>
        <end position="130"/>
    </location>
</feature>
<dbReference type="GO" id="GO:0008168">
    <property type="term" value="F:methyltransferase activity"/>
    <property type="evidence" value="ECO:0007669"/>
    <property type="project" value="UniProtKB-KW"/>
</dbReference>
<dbReference type="EMBL" id="SGWX01000001">
    <property type="protein sequence ID" value="RZS61782.1"/>
    <property type="molecule type" value="Genomic_DNA"/>
</dbReference>
<proteinExistence type="predicted"/>
<dbReference type="OrthoDB" id="9805171at2"/>
<dbReference type="InterPro" id="IPR041698">
    <property type="entry name" value="Methyltransf_25"/>
</dbReference>
<evidence type="ECO:0000256" key="3">
    <source>
        <dbReference type="ARBA" id="ARBA00022691"/>
    </source>
</evidence>
<organism evidence="5 6">
    <name type="scientific">Xylanimonas ulmi</name>
    <dbReference type="NCBI Taxonomy" id="228973"/>
    <lineage>
        <taxon>Bacteria</taxon>
        <taxon>Bacillati</taxon>
        <taxon>Actinomycetota</taxon>
        <taxon>Actinomycetes</taxon>
        <taxon>Micrococcales</taxon>
        <taxon>Promicromonosporaceae</taxon>
        <taxon>Xylanimonas</taxon>
    </lineage>
</organism>
<dbReference type="InterPro" id="IPR029063">
    <property type="entry name" value="SAM-dependent_MTases_sf"/>
</dbReference>
<evidence type="ECO:0000256" key="2">
    <source>
        <dbReference type="ARBA" id="ARBA00022679"/>
    </source>
</evidence>
<dbReference type="CDD" id="cd02440">
    <property type="entry name" value="AdoMet_MTases"/>
    <property type="match status" value="1"/>
</dbReference>
<keyword evidence="2 5" id="KW-0808">Transferase</keyword>
<dbReference type="Gene3D" id="3.40.50.150">
    <property type="entry name" value="Vaccinia Virus protein VP39"/>
    <property type="match status" value="1"/>
</dbReference>
<dbReference type="PANTHER" id="PTHR43464:SF19">
    <property type="entry name" value="UBIQUINONE BIOSYNTHESIS O-METHYLTRANSFERASE, MITOCHONDRIAL"/>
    <property type="match status" value="1"/>
</dbReference>
<protein>
    <submittedName>
        <fullName evidence="5">Methyltransferase family protein</fullName>
    </submittedName>
</protein>
<dbReference type="GO" id="GO:0032259">
    <property type="term" value="P:methylation"/>
    <property type="evidence" value="ECO:0007669"/>
    <property type="project" value="UniProtKB-KW"/>
</dbReference>
<name>A0A4Q7M565_9MICO</name>
<dbReference type="SUPFAM" id="SSF53335">
    <property type="entry name" value="S-adenosyl-L-methionine-dependent methyltransferases"/>
    <property type="match status" value="1"/>
</dbReference>
<reference evidence="5 6" key="1">
    <citation type="submission" date="2019-02" db="EMBL/GenBank/DDBJ databases">
        <title>Sequencing the genomes of 1000 actinobacteria strains.</title>
        <authorList>
            <person name="Klenk H.-P."/>
        </authorList>
    </citation>
    <scope>NUCLEOTIDE SEQUENCE [LARGE SCALE GENOMIC DNA]</scope>
    <source>
        <strain evidence="5 6">DSM 16932</strain>
    </source>
</reference>